<reference evidence="3" key="1">
    <citation type="submission" date="2016-10" db="EMBL/GenBank/DDBJ databases">
        <authorList>
            <person name="Varghese N."/>
            <person name="Submissions S."/>
        </authorList>
    </citation>
    <scope>NUCLEOTIDE SEQUENCE [LARGE SCALE GENOMIC DNA]</scope>
    <source>
        <strain evidence="3">BP1-148</strain>
    </source>
</reference>
<evidence type="ECO:0000256" key="1">
    <source>
        <dbReference type="SAM" id="SignalP"/>
    </source>
</evidence>
<dbReference type="Proteomes" id="UP000198779">
    <property type="component" value="Unassembled WGS sequence"/>
</dbReference>
<feature type="signal peptide" evidence="1">
    <location>
        <begin position="1"/>
        <end position="21"/>
    </location>
</feature>
<dbReference type="RefSeq" id="WP_143010093.1">
    <property type="nucleotide sequence ID" value="NZ_FNCQ01000003.1"/>
</dbReference>
<evidence type="ECO:0000313" key="2">
    <source>
        <dbReference type="EMBL" id="SDG40508.1"/>
    </source>
</evidence>
<dbReference type="PROSITE" id="PS51257">
    <property type="entry name" value="PROKAR_LIPOPROTEIN"/>
    <property type="match status" value="1"/>
</dbReference>
<keyword evidence="3" id="KW-1185">Reference proteome</keyword>
<dbReference type="STRING" id="645274.SAMN04487901_103196"/>
<name>A0A1G7TZC2_9BACT</name>
<dbReference type="EMBL" id="FNCQ01000003">
    <property type="protein sequence ID" value="SDG40508.1"/>
    <property type="molecule type" value="Genomic_DNA"/>
</dbReference>
<gene>
    <name evidence="2" type="ORF">SAMN04487901_103196</name>
</gene>
<dbReference type="AlphaFoldDB" id="A0A1G7TZC2"/>
<sequence>MKKNFFVRSLCSAIAVMSVTAVIVSCSNDDDFEYEYYEEQVYTLAPVTRSVMYPEGGYNDRPFLKYSNCGLWGLAMMCGDADNGKYQGAVLSAAKSAIDWDEDKNMENLQNNNNVRGLSGDEILSVCNEMKEVNNNASGFEKISNLDNNLPDSFEGNPTSAQQIVENLKNSSDGKKVKGVMVGVEVWDAEKKKYVDHWISLDRFTKNGDMQVRDQLTSQQYLNSERCGNSQYSDRYKTTYSVSRVKCVLYKK</sequence>
<accession>A0A1G7TZC2</accession>
<proteinExistence type="predicted"/>
<protein>
    <submittedName>
        <fullName evidence="2">Uncharacterized protein</fullName>
    </submittedName>
</protein>
<evidence type="ECO:0000313" key="3">
    <source>
        <dbReference type="Proteomes" id="UP000198779"/>
    </source>
</evidence>
<feature type="chain" id="PRO_5011591742" evidence="1">
    <location>
        <begin position="22"/>
        <end position="252"/>
    </location>
</feature>
<organism evidence="2 3">
    <name type="scientific">Prevotella communis</name>
    <dbReference type="NCBI Taxonomy" id="2913614"/>
    <lineage>
        <taxon>Bacteria</taxon>
        <taxon>Pseudomonadati</taxon>
        <taxon>Bacteroidota</taxon>
        <taxon>Bacteroidia</taxon>
        <taxon>Bacteroidales</taxon>
        <taxon>Prevotellaceae</taxon>
        <taxon>Prevotella</taxon>
    </lineage>
</organism>
<keyword evidence="1" id="KW-0732">Signal</keyword>